<feature type="signal peptide" evidence="2">
    <location>
        <begin position="1"/>
        <end position="29"/>
    </location>
</feature>
<reference evidence="3 4" key="1">
    <citation type="submission" date="2019-06" db="EMBL/GenBank/DDBJ databases">
        <title>Whole genome shotgun sequence of Streptomyces spinoverrucosus NBRC 14228.</title>
        <authorList>
            <person name="Hosoyama A."/>
            <person name="Uohara A."/>
            <person name="Ohji S."/>
            <person name="Ichikawa N."/>
        </authorList>
    </citation>
    <scope>NUCLEOTIDE SEQUENCE [LARGE SCALE GENOMIC DNA]</scope>
    <source>
        <strain evidence="3 4">NBRC 14228</strain>
    </source>
</reference>
<dbReference type="EMBL" id="BJND01000012">
    <property type="protein sequence ID" value="GEC04130.1"/>
    <property type="molecule type" value="Genomic_DNA"/>
</dbReference>
<sequence length="135" mass="14056">MATGGPTRSAALGLVLLTGALLTGCAGSAAGEASGKGPSPASASPSPRTTPPAELCARIITYWSRQVLDGDTYGDYQSMGLSNGQYEILRAVVDAARAEQKRQGRAAAEQLIDRQARERCTERYRDGGPTGGPWS</sequence>
<keyword evidence="4" id="KW-1185">Reference proteome</keyword>
<feature type="region of interest" description="Disordered" evidence="1">
    <location>
        <begin position="28"/>
        <end position="52"/>
    </location>
</feature>
<feature type="region of interest" description="Disordered" evidence="1">
    <location>
        <begin position="104"/>
        <end position="135"/>
    </location>
</feature>
<accession>A0A4Y3VEA0</accession>
<dbReference type="RefSeq" id="WP_141308626.1">
    <property type="nucleotide sequence ID" value="NZ_BJND01000012.1"/>
</dbReference>
<organism evidence="3 4">
    <name type="scientific">Streptomyces spinoverrucosus</name>
    <dbReference type="NCBI Taxonomy" id="284043"/>
    <lineage>
        <taxon>Bacteria</taxon>
        <taxon>Bacillati</taxon>
        <taxon>Actinomycetota</taxon>
        <taxon>Actinomycetes</taxon>
        <taxon>Kitasatosporales</taxon>
        <taxon>Streptomycetaceae</taxon>
        <taxon>Streptomyces</taxon>
    </lineage>
</organism>
<feature type="compositionally biased region" description="Basic and acidic residues" evidence="1">
    <location>
        <begin position="111"/>
        <end position="126"/>
    </location>
</feature>
<evidence type="ECO:0008006" key="5">
    <source>
        <dbReference type="Google" id="ProtNLM"/>
    </source>
</evidence>
<protein>
    <recommendedName>
        <fullName evidence="5">Lipoprotein</fullName>
    </recommendedName>
</protein>
<comment type="caution">
    <text evidence="3">The sequence shown here is derived from an EMBL/GenBank/DDBJ whole genome shotgun (WGS) entry which is preliminary data.</text>
</comment>
<keyword evidence="2" id="KW-0732">Signal</keyword>
<evidence type="ECO:0000313" key="4">
    <source>
        <dbReference type="Proteomes" id="UP000317881"/>
    </source>
</evidence>
<proteinExistence type="predicted"/>
<feature type="chain" id="PRO_5021193746" description="Lipoprotein" evidence="2">
    <location>
        <begin position="30"/>
        <end position="135"/>
    </location>
</feature>
<evidence type="ECO:0000313" key="3">
    <source>
        <dbReference type="EMBL" id="GEC04130.1"/>
    </source>
</evidence>
<dbReference type="OrthoDB" id="3697710at2"/>
<evidence type="ECO:0000256" key="2">
    <source>
        <dbReference type="SAM" id="SignalP"/>
    </source>
</evidence>
<dbReference type="AlphaFoldDB" id="A0A4Y3VEA0"/>
<evidence type="ECO:0000256" key="1">
    <source>
        <dbReference type="SAM" id="MobiDB-lite"/>
    </source>
</evidence>
<name>A0A4Y3VEA0_9ACTN</name>
<gene>
    <name evidence="3" type="ORF">SSP24_17850</name>
</gene>
<dbReference type="Proteomes" id="UP000317881">
    <property type="component" value="Unassembled WGS sequence"/>
</dbReference>